<evidence type="ECO:0000256" key="2">
    <source>
        <dbReference type="ARBA" id="ARBA00001946"/>
    </source>
</evidence>
<comment type="cofactor">
    <cofactor evidence="2 7 8">
        <name>Mg(2+)</name>
        <dbReference type="ChEBI" id="CHEBI:18420"/>
    </cofactor>
</comment>
<dbReference type="PANTHER" id="PTHR20854:SF4">
    <property type="entry name" value="INOSITOL-1-MONOPHOSPHATASE-RELATED"/>
    <property type="match status" value="1"/>
</dbReference>
<dbReference type="InterPro" id="IPR022337">
    <property type="entry name" value="Inositol_monophosphatase_SuhB"/>
</dbReference>
<dbReference type="PRINTS" id="PR00377">
    <property type="entry name" value="IMPHPHTASES"/>
</dbReference>
<dbReference type="FunFam" id="3.30.540.10:FF:000003">
    <property type="entry name" value="Inositol-1-monophosphatase"/>
    <property type="match status" value="1"/>
</dbReference>
<dbReference type="PANTHER" id="PTHR20854">
    <property type="entry name" value="INOSITOL MONOPHOSPHATASE"/>
    <property type="match status" value="1"/>
</dbReference>
<feature type="binding site" evidence="7">
    <location>
        <position position="89"/>
    </location>
    <ligand>
        <name>Mg(2+)</name>
        <dbReference type="ChEBI" id="CHEBI:18420"/>
        <label>1</label>
        <note>catalytic</note>
    </ligand>
</feature>
<feature type="binding site" evidence="7">
    <location>
        <position position="88"/>
    </location>
    <ligand>
        <name>Mg(2+)</name>
        <dbReference type="ChEBI" id="CHEBI:18420"/>
        <label>1</label>
        <note>catalytic</note>
    </ligand>
</feature>
<organism evidence="9 10">
    <name type="scientific">Candidatus Taenaricola geysiri</name>
    <dbReference type="NCBI Taxonomy" id="1974752"/>
    <lineage>
        <taxon>Bacteria</taxon>
        <taxon>Pseudomonadati</taxon>
        <taxon>Candidatus Omnitrophota</taxon>
        <taxon>Candidatus Taenaricola</taxon>
    </lineage>
</organism>
<dbReference type="Pfam" id="PF00459">
    <property type="entry name" value="Inositol_P"/>
    <property type="match status" value="1"/>
</dbReference>
<accession>A0A2J0LQA1</accession>
<protein>
    <recommendedName>
        <fullName evidence="8">Inositol-1-monophosphatase</fullName>
        <ecNumber evidence="8">3.1.3.25</ecNumber>
    </recommendedName>
</protein>
<dbReference type="InterPro" id="IPR033942">
    <property type="entry name" value="IMPase"/>
</dbReference>
<dbReference type="InterPro" id="IPR020583">
    <property type="entry name" value="Inositol_monoP_metal-BS"/>
</dbReference>
<dbReference type="GO" id="GO:0007165">
    <property type="term" value="P:signal transduction"/>
    <property type="evidence" value="ECO:0007669"/>
    <property type="project" value="TreeGrafter"/>
</dbReference>
<proteinExistence type="inferred from homology"/>
<evidence type="ECO:0000256" key="3">
    <source>
        <dbReference type="ARBA" id="ARBA00009759"/>
    </source>
</evidence>
<keyword evidence="4 7" id="KW-0479">Metal-binding</keyword>
<name>A0A2J0LQA1_9BACT</name>
<dbReference type="PRINTS" id="PR01959">
    <property type="entry name" value="SBIMPHPHTASE"/>
</dbReference>
<dbReference type="EC" id="3.1.3.25" evidence="8"/>
<evidence type="ECO:0000256" key="1">
    <source>
        <dbReference type="ARBA" id="ARBA00001033"/>
    </source>
</evidence>
<dbReference type="Gene3D" id="3.30.540.10">
    <property type="entry name" value="Fructose-1,6-Bisphosphatase, subunit A, domain 1"/>
    <property type="match status" value="1"/>
</dbReference>
<reference evidence="9 10" key="1">
    <citation type="submission" date="2017-09" db="EMBL/GenBank/DDBJ databases">
        <title>Depth-based differentiation of microbial function through sediment-hosted aquifers and enrichment of novel symbionts in the deep terrestrial subsurface.</title>
        <authorList>
            <person name="Probst A.J."/>
            <person name="Ladd B."/>
            <person name="Jarett J.K."/>
            <person name="Geller-Mcgrath D.E."/>
            <person name="Sieber C.M."/>
            <person name="Emerson J.B."/>
            <person name="Anantharaman K."/>
            <person name="Thomas B.C."/>
            <person name="Malmstrom R."/>
            <person name="Stieglmeier M."/>
            <person name="Klingl A."/>
            <person name="Woyke T."/>
            <person name="Ryan C.M."/>
            <person name="Banfield J.F."/>
        </authorList>
    </citation>
    <scope>NUCLEOTIDE SEQUENCE [LARGE SCALE GENOMIC DNA]</scope>
    <source>
        <strain evidence="9">CG12_big_fil_rev_8_21_14_0_65_43_15</strain>
    </source>
</reference>
<dbReference type="SUPFAM" id="SSF56655">
    <property type="entry name" value="Carbohydrate phosphatase"/>
    <property type="match status" value="1"/>
</dbReference>
<dbReference type="Proteomes" id="UP000231267">
    <property type="component" value="Unassembled WGS sequence"/>
</dbReference>
<dbReference type="GO" id="GO:0006020">
    <property type="term" value="P:inositol metabolic process"/>
    <property type="evidence" value="ECO:0007669"/>
    <property type="project" value="TreeGrafter"/>
</dbReference>
<dbReference type="InterPro" id="IPR020550">
    <property type="entry name" value="Inositol_monophosphatase_CS"/>
</dbReference>
<dbReference type="InterPro" id="IPR000760">
    <property type="entry name" value="Inositol_monophosphatase-like"/>
</dbReference>
<comment type="similarity">
    <text evidence="3 8">Belongs to the inositol monophosphatase superfamily.</text>
</comment>
<dbReference type="GO" id="GO:0046854">
    <property type="term" value="P:phosphatidylinositol phosphate biosynthetic process"/>
    <property type="evidence" value="ECO:0007669"/>
    <property type="project" value="InterPro"/>
</dbReference>
<evidence type="ECO:0000256" key="8">
    <source>
        <dbReference type="RuleBase" id="RU364068"/>
    </source>
</evidence>
<dbReference type="PROSITE" id="PS00630">
    <property type="entry name" value="IMP_2"/>
    <property type="match status" value="1"/>
</dbReference>
<evidence type="ECO:0000313" key="10">
    <source>
        <dbReference type="Proteomes" id="UP000231267"/>
    </source>
</evidence>
<keyword evidence="5 8" id="KW-0378">Hydrolase</keyword>
<keyword evidence="6 7" id="KW-0460">Magnesium</keyword>
<dbReference type="AlphaFoldDB" id="A0A2J0LQA1"/>
<dbReference type="FunFam" id="3.40.190.80:FF:000002">
    <property type="entry name" value="Inositol-1-monophosphatase"/>
    <property type="match status" value="1"/>
</dbReference>
<comment type="caution">
    <text evidence="9">The sequence shown here is derived from an EMBL/GenBank/DDBJ whole genome shotgun (WGS) entry which is preliminary data.</text>
</comment>
<dbReference type="PROSITE" id="PS00629">
    <property type="entry name" value="IMP_1"/>
    <property type="match status" value="1"/>
</dbReference>
<comment type="catalytic activity">
    <reaction evidence="1 8">
        <text>a myo-inositol phosphate + H2O = myo-inositol + phosphate</text>
        <dbReference type="Rhea" id="RHEA:24056"/>
        <dbReference type="ChEBI" id="CHEBI:15377"/>
        <dbReference type="ChEBI" id="CHEBI:17268"/>
        <dbReference type="ChEBI" id="CHEBI:43474"/>
        <dbReference type="ChEBI" id="CHEBI:84139"/>
        <dbReference type="EC" id="3.1.3.25"/>
    </reaction>
</comment>
<feature type="binding site" evidence="7">
    <location>
        <position position="214"/>
    </location>
    <ligand>
        <name>Mg(2+)</name>
        <dbReference type="ChEBI" id="CHEBI:18420"/>
        <label>1</label>
        <note>catalytic</note>
    </ligand>
</feature>
<dbReference type="GO" id="GO:0046872">
    <property type="term" value="F:metal ion binding"/>
    <property type="evidence" value="ECO:0007669"/>
    <property type="project" value="UniProtKB-KW"/>
</dbReference>
<evidence type="ECO:0000313" key="9">
    <source>
        <dbReference type="EMBL" id="PIW66936.1"/>
    </source>
</evidence>
<dbReference type="EMBL" id="PFGP01000017">
    <property type="protein sequence ID" value="PIW66936.1"/>
    <property type="molecule type" value="Genomic_DNA"/>
</dbReference>
<evidence type="ECO:0000256" key="7">
    <source>
        <dbReference type="PIRSR" id="PIRSR600760-2"/>
    </source>
</evidence>
<evidence type="ECO:0000256" key="6">
    <source>
        <dbReference type="ARBA" id="ARBA00022842"/>
    </source>
</evidence>
<gene>
    <name evidence="9" type="ORF">COW11_00745</name>
</gene>
<dbReference type="CDD" id="cd01639">
    <property type="entry name" value="IMPase"/>
    <property type="match status" value="1"/>
</dbReference>
<evidence type="ECO:0000256" key="4">
    <source>
        <dbReference type="ARBA" id="ARBA00022723"/>
    </source>
</evidence>
<evidence type="ECO:0000256" key="5">
    <source>
        <dbReference type="ARBA" id="ARBA00022801"/>
    </source>
</evidence>
<feature type="binding site" evidence="7">
    <location>
        <position position="69"/>
    </location>
    <ligand>
        <name>Mg(2+)</name>
        <dbReference type="ChEBI" id="CHEBI:18420"/>
        <label>1</label>
        <note>catalytic</note>
    </ligand>
</feature>
<feature type="binding site" evidence="7">
    <location>
        <position position="86"/>
    </location>
    <ligand>
        <name>Mg(2+)</name>
        <dbReference type="ChEBI" id="CHEBI:18420"/>
        <label>1</label>
        <note>catalytic</note>
    </ligand>
</feature>
<dbReference type="GO" id="GO:0008934">
    <property type="term" value="F:inositol monophosphate 1-phosphatase activity"/>
    <property type="evidence" value="ECO:0007669"/>
    <property type="project" value="InterPro"/>
</dbReference>
<sequence>MRDSIYIKVAKEAAQKAGKYMIKRMGNYGRVSYKSNNTINLVTEVDKKSEEIIIKHIRRSFPEHDFLAEESGASRSKRSGYKWIIDPIDGTTNYAHSLGIFCASIGLEKNGQVIAGVVHDPSRDELFCAEKNKGAYLNNKRIHVSAVNNISESMLVTGFAYNIKEAKYTNIENFKNFLLASQAVRRLGSAAIDLCYVACGRFDGFWEVGLNPWDTAAGSLIAEEAGAELADFKGSKYSIYDKQILASNGKIHKQMLKILKKG</sequence>
<dbReference type="Gene3D" id="3.40.190.80">
    <property type="match status" value="1"/>
</dbReference>